<sequence length="119" mass="13066">MLECCVEEVHRWLSRRGTQSAPNNDRHLPNKHEASKASCVHVHVHRGGDRGSCRCRCRPEASAPFAARGHGKSAGVAMVKTRGRKLAATSRWFARAEFTTNNSAVSMAREGSQSAVREP</sequence>
<protein>
    <submittedName>
        <fullName evidence="1">Uncharacterized protein</fullName>
    </submittedName>
</protein>
<evidence type="ECO:0000313" key="1">
    <source>
        <dbReference type="EMBL" id="PTQ34126.1"/>
    </source>
</evidence>
<accession>A0A2R6WJT8</accession>
<gene>
    <name evidence="1" type="ORF">MARPO_0083s0084</name>
</gene>
<dbReference type="Gramene" id="Mp8g12360.1">
    <property type="protein sequence ID" value="Mp8g12360.1.cds1"/>
    <property type="gene ID" value="Mp8g12360"/>
</dbReference>
<dbReference type="AlphaFoldDB" id="A0A2R6WJT8"/>
<evidence type="ECO:0000313" key="2">
    <source>
        <dbReference type="Proteomes" id="UP000244005"/>
    </source>
</evidence>
<dbReference type="Proteomes" id="UP000244005">
    <property type="component" value="Unassembled WGS sequence"/>
</dbReference>
<reference evidence="2" key="1">
    <citation type="journal article" date="2017" name="Cell">
        <title>Insights into land plant evolution garnered from the Marchantia polymorpha genome.</title>
        <authorList>
            <person name="Bowman J.L."/>
            <person name="Kohchi T."/>
            <person name="Yamato K.T."/>
            <person name="Jenkins J."/>
            <person name="Shu S."/>
            <person name="Ishizaki K."/>
            <person name="Yamaoka S."/>
            <person name="Nishihama R."/>
            <person name="Nakamura Y."/>
            <person name="Berger F."/>
            <person name="Adam C."/>
            <person name="Aki S.S."/>
            <person name="Althoff F."/>
            <person name="Araki T."/>
            <person name="Arteaga-Vazquez M.A."/>
            <person name="Balasubrmanian S."/>
            <person name="Barry K."/>
            <person name="Bauer D."/>
            <person name="Boehm C.R."/>
            <person name="Briginshaw L."/>
            <person name="Caballero-Perez J."/>
            <person name="Catarino B."/>
            <person name="Chen F."/>
            <person name="Chiyoda S."/>
            <person name="Chovatia M."/>
            <person name="Davies K.M."/>
            <person name="Delmans M."/>
            <person name="Demura T."/>
            <person name="Dierschke T."/>
            <person name="Dolan L."/>
            <person name="Dorantes-Acosta A.E."/>
            <person name="Eklund D.M."/>
            <person name="Florent S.N."/>
            <person name="Flores-Sandoval E."/>
            <person name="Fujiyama A."/>
            <person name="Fukuzawa H."/>
            <person name="Galik B."/>
            <person name="Grimanelli D."/>
            <person name="Grimwood J."/>
            <person name="Grossniklaus U."/>
            <person name="Hamada T."/>
            <person name="Haseloff J."/>
            <person name="Hetherington A.J."/>
            <person name="Higo A."/>
            <person name="Hirakawa Y."/>
            <person name="Hundley H.N."/>
            <person name="Ikeda Y."/>
            <person name="Inoue K."/>
            <person name="Inoue S.I."/>
            <person name="Ishida S."/>
            <person name="Jia Q."/>
            <person name="Kakita M."/>
            <person name="Kanazawa T."/>
            <person name="Kawai Y."/>
            <person name="Kawashima T."/>
            <person name="Kennedy M."/>
            <person name="Kinose K."/>
            <person name="Kinoshita T."/>
            <person name="Kohara Y."/>
            <person name="Koide E."/>
            <person name="Komatsu K."/>
            <person name="Kopischke S."/>
            <person name="Kubo M."/>
            <person name="Kyozuka J."/>
            <person name="Lagercrantz U."/>
            <person name="Lin S.S."/>
            <person name="Lindquist E."/>
            <person name="Lipzen A.M."/>
            <person name="Lu C.W."/>
            <person name="De Luna E."/>
            <person name="Martienssen R.A."/>
            <person name="Minamino N."/>
            <person name="Mizutani M."/>
            <person name="Mizutani M."/>
            <person name="Mochizuki N."/>
            <person name="Monte I."/>
            <person name="Mosher R."/>
            <person name="Nagasaki H."/>
            <person name="Nakagami H."/>
            <person name="Naramoto S."/>
            <person name="Nishitani K."/>
            <person name="Ohtani M."/>
            <person name="Okamoto T."/>
            <person name="Okumura M."/>
            <person name="Phillips J."/>
            <person name="Pollak B."/>
            <person name="Reinders A."/>
            <person name="Rovekamp M."/>
            <person name="Sano R."/>
            <person name="Sawa S."/>
            <person name="Schmid M.W."/>
            <person name="Shirakawa M."/>
            <person name="Solano R."/>
            <person name="Spunde A."/>
            <person name="Suetsugu N."/>
            <person name="Sugano S."/>
            <person name="Sugiyama A."/>
            <person name="Sun R."/>
            <person name="Suzuki Y."/>
            <person name="Takenaka M."/>
            <person name="Takezawa D."/>
            <person name="Tomogane H."/>
            <person name="Tsuzuki M."/>
            <person name="Ueda T."/>
            <person name="Umeda M."/>
            <person name="Ward J.M."/>
            <person name="Watanabe Y."/>
            <person name="Yazaki K."/>
            <person name="Yokoyama R."/>
            <person name="Yoshitake Y."/>
            <person name="Yotsui I."/>
            <person name="Zachgo S."/>
            <person name="Schmutz J."/>
        </authorList>
    </citation>
    <scope>NUCLEOTIDE SEQUENCE [LARGE SCALE GENOMIC DNA]</scope>
    <source>
        <strain evidence="2">Tak-1</strain>
    </source>
</reference>
<dbReference type="EMBL" id="KZ772755">
    <property type="protein sequence ID" value="PTQ34126.1"/>
    <property type="molecule type" value="Genomic_DNA"/>
</dbReference>
<keyword evidence="2" id="KW-1185">Reference proteome</keyword>
<organism evidence="1 2">
    <name type="scientific">Marchantia polymorpha</name>
    <name type="common">Common liverwort</name>
    <name type="synonym">Marchantia aquatica</name>
    <dbReference type="NCBI Taxonomy" id="3197"/>
    <lineage>
        <taxon>Eukaryota</taxon>
        <taxon>Viridiplantae</taxon>
        <taxon>Streptophyta</taxon>
        <taxon>Embryophyta</taxon>
        <taxon>Marchantiophyta</taxon>
        <taxon>Marchantiopsida</taxon>
        <taxon>Marchantiidae</taxon>
        <taxon>Marchantiales</taxon>
        <taxon>Marchantiaceae</taxon>
        <taxon>Marchantia</taxon>
    </lineage>
</organism>
<name>A0A2R6WJT8_MARPO</name>
<proteinExistence type="predicted"/>